<reference evidence="1 2" key="1">
    <citation type="submission" date="2023-09" db="EMBL/GenBank/DDBJ databases">
        <title>Streptomyces sp. nov.: A antagonism against Alternaria gaisen Producing Streptochlin, Isolated from Tamarix root soil.</title>
        <authorList>
            <person name="Chen Y."/>
        </authorList>
    </citation>
    <scope>NUCLEOTIDE SEQUENCE [LARGE SCALE GENOMIC DNA]</scope>
    <source>
        <strain evidence="1 2">TRM76323</strain>
    </source>
</reference>
<dbReference type="EMBL" id="JAWCTQ010000014">
    <property type="protein sequence ID" value="MDT9683137.1"/>
    <property type="molecule type" value="Genomic_DNA"/>
</dbReference>
<proteinExistence type="predicted"/>
<sequence>MLAESQNYTAKSNIWYAPDLRSRDGAPTPHSHPWDFESRILLGGYTEDRYVLTGGRVHPDLGVEHEQGTTNSVRRPIYHEVRELHTAPGATVTLMVCGQGERGKWAHLDPATGLTTPPERDPHFAARLRALNPHR</sequence>
<organism evidence="1 2">
    <name type="scientific">Streptomyces tamarix</name>
    <dbReference type="NCBI Taxonomy" id="3078565"/>
    <lineage>
        <taxon>Bacteria</taxon>
        <taxon>Bacillati</taxon>
        <taxon>Actinomycetota</taxon>
        <taxon>Actinomycetes</taxon>
        <taxon>Kitasatosporales</taxon>
        <taxon>Streptomycetaceae</taxon>
        <taxon>Streptomyces</taxon>
    </lineage>
</organism>
<dbReference type="RefSeq" id="WP_315878214.1">
    <property type="nucleotide sequence ID" value="NZ_JAWCTQ010000014.1"/>
</dbReference>
<evidence type="ECO:0000313" key="1">
    <source>
        <dbReference type="EMBL" id="MDT9683137.1"/>
    </source>
</evidence>
<name>A0ABU3QL76_9ACTN</name>
<protein>
    <submittedName>
        <fullName evidence="1">Uncharacterized protein</fullName>
    </submittedName>
</protein>
<keyword evidence="2" id="KW-1185">Reference proteome</keyword>
<accession>A0ABU3QL76</accession>
<comment type="caution">
    <text evidence="1">The sequence shown here is derived from an EMBL/GenBank/DDBJ whole genome shotgun (WGS) entry which is preliminary data.</text>
</comment>
<evidence type="ECO:0000313" key="2">
    <source>
        <dbReference type="Proteomes" id="UP001250181"/>
    </source>
</evidence>
<dbReference type="Proteomes" id="UP001250181">
    <property type="component" value="Unassembled WGS sequence"/>
</dbReference>
<gene>
    <name evidence="1" type="ORF">RND61_13795</name>
</gene>